<dbReference type="RefSeq" id="WP_018678564.1">
    <property type="nucleotide sequence ID" value="NZ_AYEV01000040.1"/>
</dbReference>
<sequence length="75" mass="8639">MNAYKYVKEMGLEQSKEHTLVLAYIENYEDLNLLQQAIADFENIEFYGGLEVVKQKVKRAKLNGWFCISASCEDG</sequence>
<keyword evidence="2" id="KW-1185">Reference proteome</keyword>
<protein>
    <submittedName>
        <fullName evidence="1">Uncharacterized protein</fullName>
    </submittedName>
</protein>
<proteinExistence type="predicted"/>
<reference evidence="1 2" key="1">
    <citation type="submission" date="2013-10" db="EMBL/GenBank/DDBJ databases">
        <title>The Genome Sequence of Acinetobacter tjernbergiae CIP107465.</title>
        <authorList>
            <consortium name="The Broad Institute Genomics Platform"/>
            <consortium name="The Broad Institute Genome Sequencing Center for Infectious Disease"/>
            <person name="Cerqueira G."/>
            <person name="Feldgarden M."/>
            <person name="Courvalin P."/>
            <person name="Grillot-Courvalin C."/>
            <person name="Clermont D."/>
            <person name="Rocha E."/>
            <person name="Yoon E.-J."/>
            <person name="Nemec A."/>
            <person name="Young S.K."/>
            <person name="Zeng Q."/>
            <person name="Gargeya S."/>
            <person name="Fitzgerald M."/>
            <person name="Abouelleil A."/>
            <person name="Alvarado L."/>
            <person name="Berlin A.M."/>
            <person name="Chapman S.B."/>
            <person name="Gainer-Dewar J."/>
            <person name="Goldberg J."/>
            <person name="Gnerre S."/>
            <person name="Griggs A."/>
            <person name="Gujja S."/>
            <person name="Hansen M."/>
            <person name="Howarth C."/>
            <person name="Imamovic A."/>
            <person name="Ireland A."/>
            <person name="Larimer J."/>
            <person name="McCowan C."/>
            <person name="Murphy C."/>
            <person name="Pearson M."/>
            <person name="Poon T.W."/>
            <person name="Priest M."/>
            <person name="Roberts A."/>
            <person name="Saif S."/>
            <person name="Shea T."/>
            <person name="Sykes S."/>
            <person name="Wortman J."/>
            <person name="Nusbaum C."/>
            <person name="Birren B."/>
        </authorList>
    </citation>
    <scope>NUCLEOTIDE SEQUENCE [LARGE SCALE GENOMIC DNA]</scope>
    <source>
        <strain evidence="1 2">CIP 107465</strain>
    </source>
</reference>
<comment type="caution">
    <text evidence="1">The sequence shown here is derived from an EMBL/GenBank/DDBJ whole genome shotgun (WGS) entry which is preliminary data.</text>
</comment>
<organism evidence="1 2">
    <name type="scientific">Acinetobacter tjernbergiae DSM 14971 = CIP 107465</name>
    <dbReference type="NCBI Taxonomy" id="1120928"/>
    <lineage>
        <taxon>Bacteria</taxon>
        <taxon>Pseudomonadati</taxon>
        <taxon>Pseudomonadota</taxon>
        <taxon>Gammaproteobacteria</taxon>
        <taxon>Moraxellales</taxon>
        <taxon>Moraxellaceae</taxon>
        <taxon>Acinetobacter</taxon>
    </lineage>
</organism>
<dbReference type="EMBL" id="AYEV01000040">
    <property type="protein sequence ID" value="ESK53840.1"/>
    <property type="molecule type" value="Genomic_DNA"/>
</dbReference>
<evidence type="ECO:0000313" key="2">
    <source>
        <dbReference type="Proteomes" id="UP000017404"/>
    </source>
</evidence>
<name>V2UYV9_9GAMM</name>
<gene>
    <name evidence="1" type="ORF">F990_03120</name>
</gene>
<dbReference type="Proteomes" id="UP000017404">
    <property type="component" value="Unassembled WGS sequence"/>
</dbReference>
<evidence type="ECO:0000313" key="1">
    <source>
        <dbReference type="EMBL" id="ESK53840.1"/>
    </source>
</evidence>
<dbReference type="AlphaFoldDB" id="V2UYV9"/>
<accession>V2UYV9</accession>
<dbReference type="STRING" id="202955.GCA_000759995_01659"/>